<dbReference type="InterPro" id="IPR000157">
    <property type="entry name" value="TIR_dom"/>
</dbReference>
<evidence type="ECO:0000256" key="1">
    <source>
        <dbReference type="PROSITE-ProRule" id="PRU00023"/>
    </source>
</evidence>
<dbReference type="PROSITE" id="PS50297">
    <property type="entry name" value="ANK_REP_REGION"/>
    <property type="match status" value="1"/>
</dbReference>
<feature type="domain" description="Death" evidence="2">
    <location>
        <begin position="154"/>
        <end position="241"/>
    </location>
</feature>
<sequence length="497" mass="56225">MGPPFYVPFRKTNAAPTRMTFPGPFSCSVDIYRFIPVSKEVAFENVESNEMVTDFTPLHLAAGKGSLNIANLLVSAGADTTCPSIFKDGEAVEEVVSPYDVAMGFSHELAAYTLWSANETNTASKQSGHEFPAGLSAYRATIEAMRQTEEAIVRAIITTALSDHVGRRWRVLGRRLGITDVELDDIQYRCNISLGGLKEMTVESLLMWLDRQPYWPNIFDVWWALQDMQMEDVADLVLDKLTDERMLANVADDVEEDDEASMEHAKDVTEKDDKSAEAFAVTKAVHKSFFKKFQQLFISSPVFRWLRKFRFDAFVSANQRDFSWVNEWVQQLESPPHSLKICVHHRDFKSGVPISHNIEWAVANSRKILIVLSQNFLSSNWCKVELKAAIEKELSSDKYCVLPMLKSECEIPDELGHLTYLDCKDGTVDVGNNWCKVELKAAIEKELSSDKYCVLLMLKSECEIPDELCHLTYLDCKDGTVDIVKLASDIKSNVKKR</sequence>
<dbReference type="SUPFAM" id="SSF52200">
    <property type="entry name" value="Toll/Interleukin receptor TIR domain"/>
    <property type="match status" value="1"/>
</dbReference>
<dbReference type="InterPro" id="IPR042342">
    <property type="entry name" value="TTC22"/>
</dbReference>
<dbReference type="InterPro" id="IPR036770">
    <property type="entry name" value="Ankyrin_rpt-contain_sf"/>
</dbReference>
<evidence type="ECO:0000313" key="4">
    <source>
        <dbReference type="EMBL" id="CAH1269320.1"/>
    </source>
</evidence>
<dbReference type="PROSITE" id="PS50088">
    <property type="entry name" value="ANK_REPEAT"/>
    <property type="match status" value="1"/>
</dbReference>
<protein>
    <submittedName>
        <fullName evidence="4">TLR2 protein</fullName>
    </submittedName>
</protein>
<dbReference type="Gene3D" id="1.25.40.20">
    <property type="entry name" value="Ankyrin repeat-containing domain"/>
    <property type="match status" value="1"/>
</dbReference>
<dbReference type="EMBL" id="OV696692">
    <property type="protein sequence ID" value="CAH1269320.1"/>
    <property type="molecule type" value="Genomic_DNA"/>
</dbReference>
<dbReference type="Pfam" id="PF00023">
    <property type="entry name" value="Ank"/>
    <property type="match status" value="1"/>
</dbReference>
<reference evidence="4" key="1">
    <citation type="submission" date="2022-01" db="EMBL/GenBank/DDBJ databases">
        <authorList>
            <person name="Braso-Vives M."/>
        </authorList>
    </citation>
    <scope>NUCLEOTIDE SEQUENCE</scope>
</reference>
<organism evidence="4 5">
    <name type="scientific">Branchiostoma lanceolatum</name>
    <name type="common">Common lancelet</name>
    <name type="synonym">Amphioxus lanceolatum</name>
    <dbReference type="NCBI Taxonomy" id="7740"/>
    <lineage>
        <taxon>Eukaryota</taxon>
        <taxon>Metazoa</taxon>
        <taxon>Chordata</taxon>
        <taxon>Cephalochordata</taxon>
        <taxon>Leptocardii</taxon>
        <taxon>Amphioxiformes</taxon>
        <taxon>Branchiostomatidae</taxon>
        <taxon>Branchiostoma</taxon>
    </lineage>
</organism>
<dbReference type="Pfam" id="PF00531">
    <property type="entry name" value="Death"/>
    <property type="match status" value="1"/>
</dbReference>
<dbReference type="InterPro" id="IPR000488">
    <property type="entry name" value="Death_dom"/>
</dbReference>
<dbReference type="PANTHER" id="PTHR16253">
    <property type="entry name" value="TETRATRICOPEPTIDE REPEAT PROTEIN 22"/>
    <property type="match status" value="1"/>
</dbReference>
<evidence type="ECO:0000259" key="2">
    <source>
        <dbReference type="PROSITE" id="PS50017"/>
    </source>
</evidence>
<dbReference type="OrthoDB" id="1421090at2759"/>
<dbReference type="Gene3D" id="3.40.50.10140">
    <property type="entry name" value="Toll/interleukin-1 receptor homology (TIR) domain"/>
    <property type="match status" value="2"/>
</dbReference>
<feature type="repeat" description="ANK" evidence="1">
    <location>
        <begin position="53"/>
        <end position="85"/>
    </location>
</feature>
<name>A0A8K0A5Q1_BRALA</name>
<accession>A0A8K0A5Q1</accession>
<dbReference type="Pfam" id="PF13676">
    <property type="entry name" value="TIR_2"/>
    <property type="match status" value="1"/>
</dbReference>
<evidence type="ECO:0000259" key="3">
    <source>
        <dbReference type="PROSITE" id="PS50104"/>
    </source>
</evidence>
<dbReference type="Gene3D" id="1.10.533.10">
    <property type="entry name" value="Death Domain, Fas"/>
    <property type="match status" value="1"/>
</dbReference>
<dbReference type="SUPFAM" id="SSF48403">
    <property type="entry name" value="Ankyrin repeat"/>
    <property type="match status" value="1"/>
</dbReference>
<proteinExistence type="predicted"/>
<dbReference type="AlphaFoldDB" id="A0A8K0A5Q1"/>
<dbReference type="SUPFAM" id="SSF47986">
    <property type="entry name" value="DEATH domain"/>
    <property type="match status" value="1"/>
</dbReference>
<keyword evidence="5" id="KW-1185">Reference proteome</keyword>
<dbReference type="PROSITE" id="PS50104">
    <property type="entry name" value="TIR"/>
    <property type="match status" value="1"/>
</dbReference>
<feature type="domain" description="TIR" evidence="3">
    <location>
        <begin position="309"/>
        <end position="443"/>
    </location>
</feature>
<dbReference type="PROSITE" id="PS50017">
    <property type="entry name" value="DEATH_DOMAIN"/>
    <property type="match status" value="1"/>
</dbReference>
<dbReference type="InterPro" id="IPR035897">
    <property type="entry name" value="Toll_tir_struct_dom_sf"/>
</dbReference>
<dbReference type="InterPro" id="IPR002110">
    <property type="entry name" value="Ankyrin_rpt"/>
</dbReference>
<evidence type="ECO:0000313" key="5">
    <source>
        <dbReference type="Proteomes" id="UP000838412"/>
    </source>
</evidence>
<dbReference type="InterPro" id="IPR011029">
    <property type="entry name" value="DEATH-like_dom_sf"/>
</dbReference>
<dbReference type="GO" id="GO:0007165">
    <property type="term" value="P:signal transduction"/>
    <property type="evidence" value="ECO:0007669"/>
    <property type="project" value="InterPro"/>
</dbReference>
<gene>
    <name evidence="4" type="primary">TLR2</name>
    <name evidence="4" type="ORF">BLAG_LOCUS22004</name>
</gene>
<keyword evidence="1" id="KW-0040">ANK repeat</keyword>
<dbReference type="SMART" id="SM00255">
    <property type="entry name" value="TIR"/>
    <property type="match status" value="1"/>
</dbReference>
<dbReference type="Proteomes" id="UP000838412">
    <property type="component" value="Chromosome 7"/>
</dbReference>
<dbReference type="SMART" id="SM00248">
    <property type="entry name" value="ANK"/>
    <property type="match status" value="1"/>
</dbReference>
<dbReference type="PANTHER" id="PTHR16253:SF0">
    <property type="entry name" value="TETRATRICOPEPTIDE REPEAT PROTEIN 22"/>
    <property type="match status" value="1"/>
</dbReference>